<dbReference type="Proteomes" id="UP000729402">
    <property type="component" value="Unassembled WGS sequence"/>
</dbReference>
<reference evidence="1" key="1">
    <citation type="journal article" date="2021" name="bioRxiv">
        <title>Whole Genome Assembly and Annotation of Northern Wild Rice, Zizania palustris L., Supports a Whole Genome Duplication in the Zizania Genus.</title>
        <authorList>
            <person name="Haas M."/>
            <person name="Kono T."/>
            <person name="Macchietto M."/>
            <person name="Millas R."/>
            <person name="McGilp L."/>
            <person name="Shao M."/>
            <person name="Duquette J."/>
            <person name="Hirsch C.N."/>
            <person name="Kimball J."/>
        </authorList>
    </citation>
    <scope>NUCLEOTIDE SEQUENCE</scope>
    <source>
        <tissue evidence="1">Fresh leaf tissue</tissue>
    </source>
</reference>
<dbReference type="PROSITE" id="PS51257">
    <property type="entry name" value="PROKAR_LIPOPROTEIN"/>
    <property type="match status" value="1"/>
</dbReference>
<name>A0A8J5TFL3_ZIZPA</name>
<dbReference type="AlphaFoldDB" id="A0A8J5TFL3"/>
<keyword evidence="2" id="KW-1185">Reference proteome</keyword>
<evidence type="ECO:0000313" key="2">
    <source>
        <dbReference type="Proteomes" id="UP000729402"/>
    </source>
</evidence>
<proteinExistence type="predicted"/>
<sequence>MVKASGSSISGLSSSCMTLITDRHQTRSSSPGQSRCYNRRFIGLSQPEMYLQKMKQPRLEAKLKRGGPVFF</sequence>
<comment type="caution">
    <text evidence="1">The sequence shown here is derived from an EMBL/GenBank/DDBJ whole genome shotgun (WGS) entry which is preliminary data.</text>
</comment>
<reference evidence="1" key="2">
    <citation type="submission" date="2021-02" db="EMBL/GenBank/DDBJ databases">
        <authorList>
            <person name="Kimball J.A."/>
            <person name="Haas M.W."/>
            <person name="Macchietto M."/>
            <person name="Kono T."/>
            <person name="Duquette J."/>
            <person name="Shao M."/>
        </authorList>
    </citation>
    <scope>NUCLEOTIDE SEQUENCE</scope>
    <source>
        <tissue evidence="1">Fresh leaf tissue</tissue>
    </source>
</reference>
<accession>A0A8J5TFL3</accession>
<evidence type="ECO:0000313" key="1">
    <source>
        <dbReference type="EMBL" id="KAG8075246.1"/>
    </source>
</evidence>
<gene>
    <name evidence="1" type="ORF">GUJ93_ZPchr0006g40984</name>
</gene>
<organism evidence="1 2">
    <name type="scientific">Zizania palustris</name>
    <name type="common">Northern wild rice</name>
    <dbReference type="NCBI Taxonomy" id="103762"/>
    <lineage>
        <taxon>Eukaryota</taxon>
        <taxon>Viridiplantae</taxon>
        <taxon>Streptophyta</taxon>
        <taxon>Embryophyta</taxon>
        <taxon>Tracheophyta</taxon>
        <taxon>Spermatophyta</taxon>
        <taxon>Magnoliopsida</taxon>
        <taxon>Liliopsida</taxon>
        <taxon>Poales</taxon>
        <taxon>Poaceae</taxon>
        <taxon>BOP clade</taxon>
        <taxon>Oryzoideae</taxon>
        <taxon>Oryzeae</taxon>
        <taxon>Zizaniinae</taxon>
        <taxon>Zizania</taxon>
    </lineage>
</organism>
<dbReference type="EMBL" id="JAAALK010000283">
    <property type="protein sequence ID" value="KAG8075246.1"/>
    <property type="molecule type" value="Genomic_DNA"/>
</dbReference>
<protein>
    <submittedName>
        <fullName evidence="1">Uncharacterized protein</fullName>
    </submittedName>
</protein>